<sequence>MTCKLEGAWPLIDNEFLTVQVTKFASVCQLQSRHCHSEGHGGDKRSRRRQAGQLLRLKGSCVLQRRDGLSPLNLC</sequence>
<keyword evidence="3" id="KW-1185">Reference proteome</keyword>
<evidence type="ECO:0000313" key="2">
    <source>
        <dbReference type="EMBL" id="KAF6033721.1"/>
    </source>
</evidence>
<dbReference type="Proteomes" id="UP000593567">
    <property type="component" value="Unassembled WGS sequence"/>
</dbReference>
<protein>
    <recommendedName>
        <fullName evidence="1">Repulsive guidance molecule C-terminal domain-containing protein</fullName>
    </recommendedName>
</protein>
<gene>
    <name evidence="2" type="ORF">EB796_007963</name>
</gene>
<proteinExistence type="predicted"/>
<evidence type="ECO:0000313" key="3">
    <source>
        <dbReference type="Proteomes" id="UP000593567"/>
    </source>
</evidence>
<dbReference type="InterPro" id="IPR009496">
    <property type="entry name" value="RGM_C"/>
</dbReference>
<organism evidence="2 3">
    <name type="scientific">Bugula neritina</name>
    <name type="common">Brown bryozoan</name>
    <name type="synonym">Sertularia neritina</name>
    <dbReference type="NCBI Taxonomy" id="10212"/>
    <lineage>
        <taxon>Eukaryota</taxon>
        <taxon>Metazoa</taxon>
        <taxon>Spiralia</taxon>
        <taxon>Lophotrochozoa</taxon>
        <taxon>Bryozoa</taxon>
        <taxon>Gymnolaemata</taxon>
        <taxon>Cheilostomatida</taxon>
        <taxon>Flustrina</taxon>
        <taxon>Buguloidea</taxon>
        <taxon>Bugulidae</taxon>
        <taxon>Bugula</taxon>
    </lineage>
</organism>
<comment type="caution">
    <text evidence="2">The sequence shown here is derived from an EMBL/GenBank/DDBJ whole genome shotgun (WGS) entry which is preliminary data.</text>
</comment>
<reference evidence="2" key="1">
    <citation type="submission" date="2020-06" db="EMBL/GenBank/DDBJ databases">
        <title>Draft genome of Bugula neritina, a colonial animal packing powerful symbionts and potential medicines.</title>
        <authorList>
            <person name="Rayko M."/>
        </authorList>
    </citation>
    <scope>NUCLEOTIDE SEQUENCE [LARGE SCALE GENOMIC DNA]</scope>
    <source>
        <strain evidence="2">Kwan_BN1</strain>
    </source>
</reference>
<evidence type="ECO:0000259" key="1">
    <source>
        <dbReference type="Pfam" id="PF06534"/>
    </source>
</evidence>
<dbReference type="AlphaFoldDB" id="A0A7J7K712"/>
<dbReference type="Gene3D" id="3.40.1000.10">
    <property type="entry name" value="Mog1/PsbP, alpha/beta/alpha sandwich"/>
    <property type="match status" value="1"/>
</dbReference>
<dbReference type="EMBL" id="VXIV02001251">
    <property type="protein sequence ID" value="KAF6033721.1"/>
    <property type="molecule type" value="Genomic_DNA"/>
</dbReference>
<dbReference type="Pfam" id="PF06534">
    <property type="entry name" value="RGM_C"/>
    <property type="match status" value="1"/>
</dbReference>
<feature type="domain" description="Repulsive guidance molecule C-terminal" evidence="1">
    <location>
        <begin position="2"/>
        <end position="25"/>
    </location>
</feature>
<accession>A0A7J7K712</accession>
<dbReference type="OrthoDB" id="10013795at2759"/>
<name>A0A7J7K712_BUGNE</name>